<dbReference type="GO" id="GO:0008270">
    <property type="term" value="F:zinc ion binding"/>
    <property type="evidence" value="ECO:0007669"/>
    <property type="project" value="UniProtKB-KW"/>
</dbReference>
<feature type="compositionally biased region" description="Polar residues" evidence="5">
    <location>
        <begin position="327"/>
        <end position="338"/>
    </location>
</feature>
<reference evidence="8" key="1">
    <citation type="submission" date="2016-05" db="EMBL/GenBank/DDBJ databases">
        <authorList>
            <person name="Naeem Raeece"/>
        </authorList>
    </citation>
    <scope>NUCLEOTIDE SEQUENCE [LARGE SCALE GENOMIC DNA]</scope>
</reference>
<evidence type="ECO:0000256" key="1">
    <source>
        <dbReference type="ARBA" id="ARBA00022723"/>
    </source>
</evidence>
<dbReference type="PANTHER" id="PTHR12683:SF13">
    <property type="entry name" value="CDK-ACTIVATING KINASE ASSEMBLY FACTOR MAT1"/>
    <property type="match status" value="1"/>
</dbReference>
<feature type="region of interest" description="Disordered" evidence="5">
    <location>
        <begin position="321"/>
        <end position="364"/>
    </location>
</feature>
<keyword evidence="2 4" id="KW-0863">Zinc-finger</keyword>
<dbReference type="Pfam" id="PF06391">
    <property type="entry name" value="MAT1"/>
    <property type="match status" value="1"/>
</dbReference>
<dbReference type="Gene3D" id="3.30.40.10">
    <property type="entry name" value="Zinc/RING finger domain, C3HC4 (zinc finger)"/>
    <property type="match status" value="1"/>
</dbReference>
<dbReference type="InterPro" id="IPR015877">
    <property type="entry name" value="MAT1_centre"/>
</dbReference>
<keyword evidence="1" id="KW-0479">Metal-binding</keyword>
<protein>
    <submittedName>
        <fullName evidence="7">CDK-activating kinase assembly factor, putative (MAT1)</fullName>
    </submittedName>
</protein>
<dbReference type="Proteomes" id="UP000078546">
    <property type="component" value="Unassembled WGS sequence"/>
</dbReference>
<dbReference type="SUPFAM" id="SSF57850">
    <property type="entry name" value="RING/U-box"/>
    <property type="match status" value="1"/>
</dbReference>
<proteinExistence type="predicted"/>
<keyword evidence="7" id="KW-0808">Transferase</keyword>
<dbReference type="InterPro" id="IPR013083">
    <property type="entry name" value="Znf_RING/FYVE/PHD"/>
</dbReference>
<accession>A0A1A8WJ02</accession>
<dbReference type="InterPro" id="IPR018957">
    <property type="entry name" value="Znf_C3HC4_RING-type"/>
</dbReference>
<sequence length="381" mass="44948">MDEYKCTICFEDIYINSEKKLFFFDICKHKICGECLESHLNKYNRQHCPRCKVSITKKNVAPFDIEDRIYSNQKNIRSKLVEIFNKKRHNFENTPLYNNYLEKIEDIIYMLTHECDEKKRKTIEAYIKKYEKENIKSIEENNALIYENEKKKIHQIVKEEGNLYEIIKQRPIINKSNNEKYIHSLIKENPKLFDEVKVTNISESQPQPLNPAIKNDTDIPPRRFFSEEEIRKSDHAGGYDPAVVLKRSDTEFNSTVYLNVFDLSLHFARFTLYEPFFFCCSSSKLFHFVPSRYGKTQMRAFHLCPNCMDVQHCEEKSKIIPVKKATGENSPDNHNTNWRGAGRKGKRPSERVKGPSSRKHVDSRSGNLQDIFCVHRRNHCG</sequence>
<dbReference type="InterPro" id="IPR001841">
    <property type="entry name" value="Znf_RING"/>
</dbReference>
<evidence type="ECO:0000313" key="7">
    <source>
        <dbReference type="EMBL" id="SBS92935.1"/>
    </source>
</evidence>
<dbReference type="GO" id="GO:0005675">
    <property type="term" value="C:transcription factor TFIIH holo complex"/>
    <property type="evidence" value="ECO:0007669"/>
    <property type="project" value="TreeGrafter"/>
</dbReference>
<gene>
    <name evidence="7" type="ORF">POVCU1_024360</name>
</gene>
<keyword evidence="3" id="KW-0862">Zinc</keyword>
<dbReference type="PROSITE" id="PS50089">
    <property type="entry name" value="ZF_RING_2"/>
    <property type="match status" value="1"/>
</dbReference>
<evidence type="ECO:0000256" key="2">
    <source>
        <dbReference type="ARBA" id="ARBA00022771"/>
    </source>
</evidence>
<feature type="compositionally biased region" description="Basic and acidic residues" evidence="5">
    <location>
        <begin position="347"/>
        <end position="363"/>
    </location>
</feature>
<evidence type="ECO:0000259" key="6">
    <source>
        <dbReference type="PROSITE" id="PS50089"/>
    </source>
</evidence>
<dbReference type="GO" id="GO:0006281">
    <property type="term" value="P:DNA repair"/>
    <property type="evidence" value="ECO:0007669"/>
    <property type="project" value="TreeGrafter"/>
</dbReference>
<dbReference type="InterPro" id="IPR017907">
    <property type="entry name" value="Znf_RING_CS"/>
</dbReference>
<organism evidence="7 8">
    <name type="scientific">Plasmodium ovale curtisi</name>
    <dbReference type="NCBI Taxonomy" id="864141"/>
    <lineage>
        <taxon>Eukaryota</taxon>
        <taxon>Sar</taxon>
        <taxon>Alveolata</taxon>
        <taxon>Apicomplexa</taxon>
        <taxon>Aconoidasida</taxon>
        <taxon>Haemosporida</taxon>
        <taxon>Plasmodiidae</taxon>
        <taxon>Plasmodium</taxon>
        <taxon>Plasmodium (Plasmodium)</taxon>
    </lineage>
</organism>
<dbReference type="AlphaFoldDB" id="A0A1A8WJ02"/>
<dbReference type="GO" id="GO:0016301">
    <property type="term" value="F:kinase activity"/>
    <property type="evidence" value="ECO:0007669"/>
    <property type="project" value="UniProtKB-KW"/>
</dbReference>
<evidence type="ECO:0000313" key="8">
    <source>
        <dbReference type="Proteomes" id="UP000078546"/>
    </source>
</evidence>
<dbReference type="Pfam" id="PF00097">
    <property type="entry name" value="zf-C3HC4"/>
    <property type="match status" value="1"/>
</dbReference>
<dbReference type="PROSITE" id="PS00518">
    <property type="entry name" value="ZF_RING_1"/>
    <property type="match status" value="1"/>
</dbReference>
<evidence type="ECO:0000256" key="4">
    <source>
        <dbReference type="PROSITE-ProRule" id="PRU00175"/>
    </source>
</evidence>
<dbReference type="PANTHER" id="PTHR12683">
    <property type="entry name" value="CDK-ACTIVATING KINASE ASSEMBLY FACTOR MAT1"/>
    <property type="match status" value="1"/>
</dbReference>
<dbReference type="EMBL" id="FLQV01000455">
    <property type="protein sequence ID" value="SBS92935.1"/>
    <property type="molecule type" value="Genomic_DNA"/>
</dbReference>
<feature type="domain" description="RING-type" evidence="6">
    <location>
        <begin position="6"/>
        <end position="52"/>
    </location>
</feature>
<dbReference type="GO" id="GO:0006357">
    <property type="term" value="P:regulation of transcription by RNA polymerase II"/>
    <property type="evidence" value="ECO:0007669"/>
    <property type="project" value="TreeGrafter"/>
</dbReference>
<evidence type="ECO:0000256" key="5">
    <source>
        <dbReference type="SAM" id="MobiDB-lite"/>
    </source>
</evidence>
<name>A0A1A8WJ02_PLAOA</name>
<evidence type="ECO:0000256" key="3">
    <source>
        <dbReference type="ARBA" id="ARBA00022833"/>
    </source>
</evidence>
<keyword evidence="7" id="KW-0418">Kinase</keyword>